<dbReference type="HOGENOM" id="CLU_037612_8_0_11"/>
<dbReference type="PANTHER" id="PTHR13696:SF52">
    <property type="entry name" value="PARA FAMILY PROTEIN CT_582"/>
    <property type="match status" value="1"/>
</dbReference>
<evidence type="ECO:0000256" key="2">
    <source>
        <dbReference type="ARBA" id="ARBA00059092"/>
    </source>
</evidence>
<dbReference type="InterPro" id="IPR025669">
    <property type="entry name" value="AAA_dom"/>
</dbReference>
<sequence>MTGEVSLLHVVSRETTVLFFGAPDLCEGVDRVNFSPDLIALVRSKVSGSSIFDQLKADTTALEKVRELGFAAPTQTRVIAVANQKGGVGKTSTAVNVAAALAEAGLRVLLIDADPQGNASTAFGLEHPEGEPSVYDVIVEGKPISQVAKVTELGENLQVVVSNIDLSSVEIDLLEAVGRQSRLREAVRNYLIEVNRSGGKRVDYVIIDCPPSLGIITINAFVAAGEVLIPMQAEYYALEGLALLTRSIDRIAKVYNPALHVSMIALTMFDKRTMLARDVESEVKTYFPHATLETKIPRSVRIAEAPSYGEPVVTWDPRSTGAVAYKRLAQEISMRGITQPGVAPKEN</sequence>
<dbReference type="SUPFAM" id="SSF52540">
    <property type="entry name" value="P-loop containing nucleoside triphosphate hydrolases"/>
    <property type="match status" value="1"/>
</dbReference>
<dbReference type="PANTHER" id="PTHR13696">
    <property type="entry name" value="P-LOOP CONTAINING NUCLEOSIDE TRIPHOSPHATE HYDROLASE"/>
    <property type="match status" value="1"/>
</dbReference>
<evidence type="ECO:0000259" key="3">
    <source>
        <dbReference type="Pfam" id="PF13614"/>
    </source>
</evidence>
<comment type="function">
    <text evidence="2">May play a role in septum formation.</text>
</comment>
<dbReference type="Pfam" id="PF13614">
    <property type="entry name" value="AAA_31"/>
    <property type="match status" value="1"/>
</dbReference>
<dbReference type="Proteomes" id="UP000016481">
    <property type="component" value="Unassembled WGS sequence"/>
</dbReference>
<evidence type="ECO:0000313" key="4">
    <source>
        <dbReference type="EMBL" id="ERH19973.1"/>
    </source>
</evidence>
<protein>
    <submittedName>
        <fullName evidence="4">Sporulation initiation inhibitor protein Soj family protein</fullName>
    </submittedName>
</protein>
<dbReference type="InterPro" id="IPR027417">
    <property type="entry name" value="P-loop_NTPase"/>
</dbReference>
<dbReference type="InterPro" id="IPR050678">
    <property type="entry name" value="DNA_Partitioning_ATPase"/>
</dbReference>
<dbReference type="EMBL" id="AWSC01000008">
    <property type="protein sequence ID" value="ERH19973.1"/>
    <property type="molecule type" value="Genomic_DNA"/>
</dbReference>
<gene>
    <name evidence="4" type="ORF">HMPREF1978_00166</name>
</gene>
<reference evidence="4 5" key="1">
    <citation type="submission" date="2013-08" db="EMBL/GenBank/DDBJ databases">
        <authorList>
            <person name="Weinstock G."/>
            <person name="Sodergren E."/>
            <person name="Wylie T."/>
            <person name="Fulton L."/>
            <person name="Fulton R."/>
            <person name="Fronick C."/>
            <person name="O'Laughlin M."/>
            <person name="Godfrey J."/>
            <person name="Miner T."/>
            <person name="Herter B."/>
            <person name="Appelbaum E."/>
            <person name="Cordes M."/>
            <person name="Lek S."/>
            <person name="Wollam A."/>
            <person name="Pepin K.H."/>
            <person name="Palsikar V.B."/>
            <person name="Mitreva M."/>
            <person name="Wilson R.K."/>
        </authorList>
    </citation>
    <scope>NUCLEOTIDE SEQUENCE [LARGE SCALE GENOMIC DNA]</scope>
    <source>
        <strain evidence="4 5">F0530</strain>
    </source>
</reference>
<name>U1RK12_9ACTO</name>
<dbReference type="AlphaFoldDB" id="U1RK12"/>
<dbReference type="PATRIC" id="fig|1321817.3.peg.137"/>
<accession>U1RK12</accession>
<comment type="caution">
    <text evidence="4">The sequence shown here is derived from an EMBL/GenBank/DDBJ whole genome shotgun (WGS) entry which is preliminary data.</text>
</comment>
<proteinExistence type="inferred from homology"/>
<evidence type="ECO:0000256" key="1">
    <source>
        <dbReference type="ARBA" id="ARBA00006976"/>
    </source>
</evidence>
<dbReference type="FunFam" id="3.40.50.300:FF:000285">
    <property type="entry name" value="Sporulation initiation inhibitor Soj"/>
    <property type="match status" value="1"/>
</dbReference>
<evidence type="ECO:0000313" key="5">
    <source>
        <dbReference type="Proteomes" id="UP000016481"/>
    </source>
</evidence>
<organism evidence="4 5">
    <name type="scientific">Actinomyces graevenitzii F0530</name>
    <dbReference type="NCBI Taxonomy" id="1321817"/>
    <lineage>
        <taxon>Bacteria</taxon>
        <taxon>Bacillati</taxon>
        <taxon>Actinomycetota</taxon>
        <taxon>Actinomycetes</taxon>
        <taxon>Actinomycetales</taxon>
        <taxon>Actinomycetaceae</taxon>
        <taxon>Actinomyces</taxon>
    </lineage>
</organism>
<dbReference type="CDD" id="cd02042">
    <property type="entry name" value="ParAB_family"/>
    <property type="match status" value="1"/>
</dbReference>
<dbReference type="Gene3D" id="3.40.50.300">
    <property type="entry name" value="P-loop containing nucleotide triphosphate hydrolases"/>
    <property type="match status" value="1"/>
</dbReference>
<comment type="similarity">
    <text evidence="1">Belongs to the ParA family.</text>
</comment>
<feature type="domain" description="AAA" evidence="3">
    <location>
        <begin position="77"/>
        <end position="260"/>
    </location>
</feature>